<dbReference type="InterPro" id="IPR006311">
    <property type="entry name" value="TAT_signal"/>
</dbReference>
<dbReference type="GO" id="GO:0016787">
    <property type="term" value="F:hydrolase activity"/>
    <property type="evidence" value="ECO:0007669"/>
    <property type="project" value="UniProtKB-KW"/>
</dbReference>
<reference evidence="7 8" key="1">
    <citation type="submission" date="2023-11" db="EMBL/GenBank/DDBJ databases">
        <title>Gilvimarinus fulvus sp. nov., isolated from the surface of Kelp.</title>
        <authorList>
            <person name="Sun Y.Y."/>
            <person name="Gong Y."/>
            <person name="Du Z.J."/>
        </authorList>
    </citation>
    <scope>NUCLEOTIDE SEQUENCE [LARGE SCALE GENOMIC DNA]</scope>
    <source>
        <strain evidence="7 8">SDUM040013</strain>
    </source>
</reference>
<dbReference type="PANTHER" id="PTHR31339:SF9">
    <property type="entry name" value="PLASMIN AND FIBRONECTIN-BINDING PROTEIN A"/>
    <property type="match status" value="1"/>
</dbReference>
<evidence type="ECO:0000256" key="4">
    <source>
        <dbReference type="RuleBase" id="RU361169"/>
    </source>
</evidence>
<name>A0ABU4RZX5_9GAMM</name>
<evidence type="ECO:0000256" key="3">
    <source>
        <dbReference type="ARBA" id="ARBA00023295"/>
    </source>
</evidence>
<dbReference type="PANTHER" id="PTHR31339">
    <property type="entry name" value="PECTIN LYASE-RELATED"/>
    <property type="match status" value="1"/>
</dbReference>
<evidence type="ECO:0000256" key="5">
    <source>
        <dbReference type="SAM" id="SignalP"/>
    </source>
</evidence>
<dbReference type="Gene3D" id="2.160.20.10">
    <property type="entry name" value="Single-stranded right-handed beta-helix, Pectin lyase-like"/>
    <property type="match status" value="1"/>
</dbReference>
<evidence type="ECO:0000256" key="1">
    <source>
        <dbReference type="ARBA" id="ARBA00008834"/>
    </source>
</evidence>
<accession>A0ABU4RZX5</accession>
<evidence type="ECO:0000259" key="6">
    <source>
        <dbReference type="Pfam" id="PF12708"/>
    </source>
</evidence>
<feature type="signal peptide" evidence="5">
    <location>
        <begin position="1"/>
        <end position="24"/>
    </location>
</feature>
<dbReference type="SUPFAM" id="SSF51126">
    <property type="entry name" value="Pectin lyase-like"/>
    <property type="match status" value="1"/>
</dbReference>
<protein>
    <submittedName>
        <fullName evidence="7">Glycoside hydrolase family 28 protein</fullName>
    </submittedName>
</protein>
<dbReference type="PROSITE" id="PS51257">
    <property type="entry name" value="PROKAR_LIPOPROTEIN"/>
    <property type="match status" value="1"/>
</dbReference>
<dbReference type="InterPro" id="IPR051801">
    <property type="entry name" value="GH28_Enzymes"/>
</dbReference>
<dbReference type="InterPro" id="IPR000743">
    <property type="entry name" value="Glyco_hydro_28"/>
</dbReference>
<dbReference type="InterPro" id="IPR012334">
    <property type="entry name" value="Pectin_lyas_fold"/>
</dbReference>
<dbReference type="PROSITE" id="PS00502">
    <property type="entry name" value="POLYGALACTURONASE"/>
    <property type="match status" value="1"/>
</dbReference>
<dbReference type="InterPro" id="IPR006626">
    <property type="entry name" value="PbH1"/>
</dbReference>
<dbReference type="InterPro" id="IPR011050">
    <property type="entry name" value="Pectin_lyase_fold/virulence"/>
</dbReference>
<dbReference type="InterPro" id="IPR024535">
    <property type="entry name" value="RHGA/B-epi-like_pectate_lyase"/>
</dbReference>
<dbReference type="RefSeq" id="WP_302722418.1">
    <property type="nucleotide sequence ID" value="NZ_JAULRU010000548.1"/>
</dbReference>
<dbReference type="SMART" id="SM00710">
    <property type="entry name" value="PbH1"/>
    <property type="match status" value="4"/>
</dbReference>
<evidence type="ECO:0000256" key="2">
    <source>
        <dbReference type="ARBA" id="ARBA00022801"/>
    </source>
</evidence>
<comment type="similarity">
    <text evidence="1 4">Belongs to the glycosyl hydrolase 28 family.</text>
</comment>
<dbReference type="Pfam" id="PF00295">
    <property type="entry name" value="Glyco_hydro_28"/>
    <property type="match status" value="1"/>
</dbReference>
<keyword evidence="5" id="KW-0732">Signal</keyword>
<dbReference type="Proteomes" id="UP001273505">
    <property type="component" value="Unassembled WGS sequence"/>
</dbReference>
<dbReference type="Pfam" id="PF12708">
    <property type="entry name" value="Pect-lyase_RHGA_epim"/>
    <property type="match status" value="1"/>
</dbReference>
<organism evidence="7 8">
    <name type="scientific">Gilvimarinus gilvus</name>
    <dbReference type="NCBI Taxonomy" id="3058038"/>
    <lineage>
        <taxon>Bacteria</taxon>
        <taxon>Pseudomonadati</taxon>
        <taxon>Pseudomonadota</taxon>
        <taxon>Gammaproteobacteria</taxon>
        <taxon>Cellvibrionales</taxon>
        <taxon>Cellvibrionaceae</taxon>
        <taxon>Gilvimarinus</taxon>
    </lineage>
</organism>
<proteinExistence type="inferred from homology"/>
<dbReference type="PROSITE" id="PS51318">
    <property type="entry name" value="TAT"/>
    <property type="match status" value="1"/>
</dbReference>
<comment type="caution">
    <text evidence="7">The sequence shown here is derived from an EMBL/GenBank/DDBJ whole genome shotgun (WGS) entry which is preliminary data.</text>
</comment>
<dbReference type="EMBL" id="JAXAFO010000015">
    <property type="protein sequence ID" value="MDX6849782.1"/>
    <property type="molecule type" value="Genomic_DNA"/>
</dbReference>
<keyword evidence="8" id="KW-1185">Reference proteome</keyword>
<keyword evidence="2 4" id="KW-0378">Hydrolase</keyword>
<evidence type="ECO:0000313" key="8">
    <source>
        <dbReference type="Proteomes" id="UP001273505"/>
    </source>
</evidence>
<keyword evidence="3 4" id="KW-0326">Glycosidase</keyword>
<evidence type="ECO:0000313" key="7">
    <source>
        <dbReference type="EMBL" id="MDX6849782.1"/>
    </source>
</evidence>
<sequence>MSKISRRNTLKGLAALPLAGAGCASTVNDPSAQPKGIAPWHLADEIVANTSIPSFADRAFNVQDFGAKGDDKTDCSDAFRDAIDACHKMGGGRVIVPAGTYLTGPIHLKSNVNLHLNKEATVAFYTAPERFLPAVFTRWEGVEFMGYSPLIYAYGEENIAITGKGVLDGRANPTTWWPWKGNKEWGVEGYPSQKEGRDKLFAEAEAGVPPEDRHYSEGYYFRPPFVQPYKCKNVLIEGVKIVNAPFWLLNPVLCENVTVQSVILESLGPNSDGCDPESCKNVVIENCYFDTGDDCIAIKSGRNNDGRRVNTPTENVVIRNCQMRAGHGGVVIGSEISGGVRYVFAENNTMSSPDLERGFRIKTNSVRGGLLEHLYMRNCTMGTVKNAIVINFHYEEGDAGKFDPTVRHVEVRNLTCEQAGRVFQVRGFDRAPIQDLRFINCEFKHADDPGVIENVDNLVIHQVEINGKPFIG</sequence>
<gene>
    <name evidence="7" type="ORF">SCD92_10460</name>
</gene>
<feature type="domain" description="Rhamnogalacturonase A/B/Epimerase-like pectate lyase" evidence="6">
    <location>
        <begin position="60"/>
        <end position="114"/>
    </location>
</feature>
<feature type="chain" id="PRO_5046786448" evidence="5">
    <location>
        <begin position="25"/>
        <end position="472"/>
    </location>
</feature>